<dbReference type="Proteomes" id="UP000813463">
    <property type="component" value="Chromosome 6"/>
</dbReference>
<dbReference type="RefSeq" id="XP_056689033.1">
    <property type="nucleotide sequence ID" value="XM_056833055.1"/>
</dbReference>
<evidence type="ECO:0000313" key="4">
    <source>
        <dbReference type="RefSeq" id="XP_056689033.1"/>
    </source>
</evidence>
<dbReference type="GeneID" id="110792077"/>
<feature type="compositionally biased region" description="Basic residues" evidence="1">
    <location>
        <begin position="24"/>
        <end position="34"/>
    </location>
</feature>
<feature type="region of interest" description="Disordered" evidence="1">
    <location>
        <begin position="24"/>
        <end position="51"/>
    </location>
</feature>
<protein>
    <recommendedName>
        <fullName evidence="5">BZIP domain-containing protein</fullName>
    </recommendedName>
</protein>
<organism evidence="2 3">
    <name type="scientific">Spinacia oleracea</name>
    <name type="common">Spinach</name>
    <dbReference type="NCBI Taxonomy" id="3562"/>
    <lineage>
        <taxon>Eukaryota</taxon>
        <taxon>Viridiplantae</taxon>
        <taxon>Streptophyta</taxon>
        <taxon>Embryophyta</taxon>
        <taxon>Tracheophyta</taxon>
        <taxon>Spermatophyta</taxon>
        <taxon>Magnoliopsida</taxon>
        <taxon>eudicotyledons</taxon>
        <taxon>Gunneridae</taxon>
        <taxon>Pentapetalae</taxon>
        <taxon>Caryophyllales</taxon>
        <taxon>Chenopodiaceae</taxon>
        <taxon>Chenopodioideae</taxon>
        <taxon>Anserineae</taxon>
        <taxon>Spinacia</taxon>
    </lineage>
</organism>
<reference evidence="3 4" key="2">
    <citation type="submission" date="2025-05" db="UniProtKB">
        <authorList>
            <consortium name="RefSeq"/>
        </authorList>
    </citation>
    <scope>IDENTIFICATION</scope>
    <source>
        <tissue evidence="3 4">Leaf</tissue>
    </source>
</reference>
<proteinExistence type="predicted"/>
<sequence>MELSDVSNISNTLTDVMYRRLKNRERQRRYRERKRQQVDGSNGHVSDQSSQMQIVLLPNNGIVEQAVTRVHCRRNWKKEARRVHAAIPEESIPSGTRDSEQTLKSELLSECNDSQKMISKPGRRDWKKEARNKK</sequence>
<feature type="region of interest" description="Disordered" evidence="1">
    <location>
        <begin position="109"/>
        <end position="134"/>
    </location>
</feature>
<feature type="compositionally biased region" description="Polar residues" evidence="1">
    <location>
        <begin position="38"/>
        <end position="51"/>
    </location>
</feature>
<evidence type="ECO:0000313" key="3">
    <source>
        <dbReference type="RefSeq" id="XP_021852584.2"/>
    </source>
</evidence>
<feature type="compositionally biased region" description="Basic and acidic residues" evidence="1">
    <location>
        <begin position="122"/>
        <end position="134"/>
    </location>
</feature>
<keyword evidence="2" id="KW-1185">Reference proteome</keyword>
<gene>
    <name evidence="3 4" type="primary">LOC110792077</name>
</gene>
<name>A0A9R0IND5_SPIOL</name>
<evidence type="ECO:0008006" key="5">
    <source>
        <dbReference type="Google" id="ProtNLM"/>
    </source>
</evidence>
<accession>A0A9R0IND5</accession>
<dbReference type="RefSeq" id="XP_021852584.2">
    <property type="nucleotide sequence ID" value="XM_021996892.2"/>
</dbReference>
<dbReference type="AlphaFoldDB" id="A0A9R0IND5"/>
<evidence type="ECO:0000256" key="1">
    <source>
        <dbReference type="SAM" id="MobiDB-lite"/>
    </source>
</evidence>
<reference evidence="2" key="1">
    <citation type="journal article" date="2021" name="Nat. Commun.">
        <title>Genomic analyses provide insights into spinach domestication and the genetic basis of agronomic traits.</title>
        <authorList>
            <person name="Cai X."/>
            <person name="Sun X."/>
            <person name="Xu C."/>
            <person name="Sun H."/>
            <person name="Wang X."/>
            <person name="Ge C."/>
            <person name="Zhang Z."/>
            <person name="Wang Q."/>
            <person name="Fei Z."/>
            <person name="Jiao C."/>
            <person name="Wang Q."/>
        </authorList>
    </citation>
    <scope>NUCLEOTIDE SEQUENCE [LARGE SCALE GENOMIC DNA]</scope>
    <source>
        <strain evidence="2">cv. Varoflay</strain>
    </source>
</reference>
<dbReference type="KEGG" id="soe:110792077"/>
<evidence type="ECO:0000313" key="2">
    <source>
        <dbReference type="Proteomes" id="UP000813463"/>
    </source>
</evidence>